<organism evidence="4">
    <name type="scientific">Fagus sylvatica</name>
    <name type="common">Beechnut</name>
    <dbReference type="NCBI Taxonomy" id="28930"/>
    <lineage>
        <taxon>Eukaryota</taxon>
        <taxon>Viridiplantae</taxon>
        <taxon>Streptophyta</taxon>
        <taxon>Embryophyta</taxon>
        <taxon>Tracheophyta</taxon>
        <taxon>Spermatophyta</taxon>
        <taxon>Magnoliopsida</taxon>
        <taxon>eudicotyledons</taxon>
        <taxon>Gunneridae</taxon>
        <taxon>Pentapetalae</taxon>
        <taxon>rosids</taxon>
        <taxon>fabids</taxon>
        <taxon>Fagales</taxon>
        <taxon>Fagaceae</taxon>
        <taxon>Fagus</taxon>
    </lineage>
</organism>
<proteinExistence type="inferred from homology"/>
<dbReference type="PANTHER" id="PTHR47926:SF492">
    <property type="entry name" value="DYW DOMAIN-CONTAINING PROTEIN"/>
    <property type="match status" value="1"/>
</dbReference>
<dbReference type="FunFam" id="1.25.40.10:FF:000280">
    <property type="entry name" value="Pentatricopeptide repeat-containing protein"/>
    <property type="match status" value="1"/>
</dbReference>
<evidence type="ECO:0008006" key="5">
    <source>
        <dbReference type="Google" id="ProtNLM"/>
    </source>
</evidence>
<evidence type="ECO:0000256" key="2">
    <source>
        <dbReference type="ARBA" id="ARBA00061659"/>
    </source>
</evidence>
<dbReference type="EMBL" id="OIVN01000149">
    <property type="protein sequence ID" value="SPC75245.1"/>
    <property type="molecule type" value="Genomic_DNA"/>
</dbReference>
<dbReference type="Pfam" id="PF01535">
    <property type="entry name" value="PPR"/>
    <property type="match status" value="5"/>
</dbReference>
<dbReference type="InterPro" id="IPR011990">
    <property type="entry name" value="TPR-like_helical_dom_sf"/>
</dbReference>
<evidence type="ECO:0000256" key="1">
    <source>
        <dbReference type="ARBA" id="ARBA00022737"/>
    </source>
</evidence>
<gene>
    <name evidence="4" type="ORF">FSB_LOCUS3127</name>
</gene>
<dbReference type="Gene3D" id="1.25.40.10">
    <property type="entry name" value="Tetratricopeptide repeat domain"/>
    <property type="match status" value="3"/>
</dbReference>
<dbReference type="PROSITE" id="PS51375">
    <property type="entry name" value="PPR"/>
    <property type="match status" value="4"/>
</dbReference>
<evidence type="ECO:0000313" key="4">
    <source>
        <dbReference type="EMBL" id="SPC75245.1"/>
    </source>
</evidence>
<dbReference type="GO" id="GO:0003723">
    <property type="term" value="F:RNA binding"/>
    <property type="evidence" value="ECO:0007669"/>
    <property type="project" value="InterPro"/>
</dbReference>
<dbReference type="AlphaFoldDB" id="A0A2N9EKF0"/>
<dbReference type="Pfam" id="PF20431">
    <property type="entry name" value="E_motif"/>
    <property type="match status" value="1"/>
</dbReference>
<name>A0A2N9EKF0_FAGSY</name>
<dbReference type="PANTHER" id="PTHR47926">
    <property type="entry name" value="PENTATRICOPEPTIDE REPEAT-CONTAINING PROTEIN"/>
    <property type="match status" value="1"/>
</dbReference>
<dbReference type="FunFam" id="1.25.40.10:FF:000031">
    <property type="entry name" value="Pentatricopeptide repeat-containing protein mitochondrial"/>
    <property type="match status" value="1"/>
</dbReference>
<dbReference type="NCBIfam" id="TIGR00756">
    <property type="entry name" value="PPR"/>
    <property type="match status" value="6"/>
</dbReference>
<dbReference type="Pfam" id="PF13041">
    <property type="entry name" value="PPR_2"/>
    <property type="match status" value="2"/>
</dbReference>
<keyword evidence="1" id="KW-0677">Repeat</keyword>
<comment type="similarity">
    <text evidence="2">Belongs to the PPR family. PCMP-E subfamily.</text>
</comment>
<reference evidence="4" key="1">
    <citation type="submission" date="2018-02" db="EMBL/GenBank/DDBJ databases">
        <authorList>
            <person name="Cohen D.B."/>
            <person name="Kent A.D."/>
        </authorList>
    </citation>
    <scope>NUCLEOTIDE SEQUENCE</scope>
</reference>
<dbReference type="GO" id="GO:0009451">
    <property type="term" value="P:RNA modification"/>
    <property type="evidence" value="ECO:0007669"/>
    <property type="project" value="InterPro"/>
</dbReference>
<feature type="repeat" description="PPR" evidence="3">
    <location>
        <begin position="90"/>
        <end position="124"/>
    </location>
</feature>
<feature type="repeat" description="PPR" evidence="3">
    <location>
        <begin position="359"/>
        <end position="389"/>
    </location>
</feature>
<dbReference type="SUPFAM" id="SSF48452">
    <property type="entry name" value="TPR-like"/>
    <property type="match status" value="2"/>
</dbReference>
<feature type="repeat" description="PPR" evidence="3">
    <location>
        <begin position="193"/>
        <end position="227"/>
    </location>
</feature>
<feature type="repeat" description="PPR" evidence="3">
    <location>
        <begin position="294"/>
        <end position="328"/>
    </location>
</feature>
<sequence length="816" mass="91403">MINSLSFSMNQSFALYNSMLQSGIYPDKHTLLYLLQASQCISEAKQIHCHAVVVGLLSYGYLQNSLIKMYLENGLVGLAYQVFWHMPVLDAVSFNIMIVGYAKRGYSLEALELFREMVGLGLEPDEFTIVGLLVSCEQLGNARLGKSVHAWIEQRKSISSSNLILGNALLDMYVKCKKLESARRIFDALVEKDIISWNTMIAGYAKVGELDLAHTFFDQMPRKNLFSWNSLISGYSQKGDYMMVMSLFNCMVVNNVRPDSVTMAILVHAAAEIGGLEQGKLIHSLVVRMQMKVDAFLGSALIDMYCKCGSIERAFKVFRGLTEKDVNVWTTMITGFAYHGYGSKALELFSEMQVDVMPNEVTCVAILSACSHNGLVDEGIEIFNSMKENYGIEPGIEHYGCLVDLFARSGRLAEAKEVVDKMPMKPSRSIWGSIVGACRAHGNMELAERALTELLKLEPDEPGGYILLSNIYATLGRWSCSDKIREHMERRGVKKNAGCSSVVIDGVFHDFVAADKQHPRWEEIQSILNCLKNEMKDGTDLVCWSCEIKFLYAVLWELQNNELSNITGSIVLPPNVTVWLQGNPLCSNANLVLQFCQCENNSQSSTNTTSVSFTTICPPPYECSSTSAQQCVCAAPLFFGYRLKSPGFADFRLYIQLFEGYLTHGLYLSLNQLDLNSFAWEEGPRLRMYLKLFPVNNTFNSSEVLRITGMFTGRQINRSDIFGPYELLNYTLLDIYKGNFHLFKVWFKQSFIGWHSTGDHCRCSYIVCCCYSSDTESAHEEAPCSFKTTSSPVKLARLNTCPSSAKFGLAVNGNII</sequence>
<dbReference type="InterPro" id="IPR002885">
    <property type="entry name" value="PPR_rpt"/>
</dbReference>
<accession>A0A2N9EKF0</accession>
<evidence type="ECO:0000256" key="3">
    <source>
        <dbReference type="PROSITE-ProRule" id="PRU00708"/>
    </source>
</evidence>
<dbReference type="InterPro" id="IPR046960">
    <property type="entry name" value="PPR_At4g14850-like_plant"/>
</dbReference>
<dbReference type="InterPro" id="IPR046848">
    <property type="entry name" value="E_motif"/>
</dbReference>
<protein>
    <recommendedName>
        <fullName evidence="5">Pentatricopeptide repeat-containing protein</fullName>
    </recommendedName>
</protein>